<sequence length="74" mass="8927">MRRVTLNIPENRYELFMELIKSLGIEKIQEKETTIESSEIENLPEWQKEEILRRVTAAKDSDYLTWEELRDSLK</sequence>
<evidence type="ECO:0000313" key="1">
    <source>
        <dbReference type="EMBL" id="SIS97807.1"/>
    </source>
</evidence>
<dbReference type="RefSeq" id="WP_076501731.1">
    <property type="nucleotide sequence ID" value="NZ_FTOP01000010.1"/>
</dbReference>
<evidence type="ECO:0008006" key="3">
    <source>
        <dbReference type="Google" id="ProtNLM"/>
    </source>
</evidence>
<reference evidence="2" key="1">
    <citation type="submission" date="2017-01" db="EMBL/GenBank/DDBJ databases">
        <authorList>
            <person name="Varghese N."/>
            <person name="Submissions S."/>
        </authorList>
    </citation>
    <scope>NUCLEOTIDE SEQUENCE [LARGE SCALE GENOMIC DNA]</scope>
    <source>
        <strain evidence="2">DSM 46698</strain>
    </source>
</reference>
<protein>
    <recommendedName>
        <fullName evidence="3">Addiction module component</fullName>
    </recommendedName>
</protein>
<accession>A0A1N7NHN2</accession>
<name>A0A1N7NHN2_9BACT</name>
<keyword evidence="2" id="KW-1185">Reference proteome</keyword>
<gene>
    <name evidence="1" type="ORF">SAMN05421761_11023</name>
</gene>
<dbReference type="EMBL" id="FTOP01000010">
    <property type="protein sequence ID" value="SIS97807.1"/>
    <property type="molecule type" value="Genomic_DNA"/>
</dbReference>
<dbReference type="OrthoDB" id="680548at2"/>
<proteinExistence type="predicted"/>
<evidence type="ECO:0000313" key="2">
    <source>
        <dbReference type="Proteomes" id="UP000186026"/>
    </source>
</evidence>
<dbReference type="Proteomes" id="UP000186026">
    <property type="component" value="Unassembled WGS sequence"/>
</dbReference>
<dbReference type="AlphaFoldDB" id="A0A1N7NHN2"/>
<organism evidence="1 2">
    <name type="scientific">Belliella pelovolcani</name>
    <dbReference type="NCBI Taxonomy" id="529505"/>
    <lineage>
        <taxon>Bacteria</taxon>
        <taxon>Pseudomonadati</taxon>
        <taxon>Bacteroidota</taxon>
        <taxon>Cytophagia</taxon>
        <taxon>Cytophagales</taxon>
        <taxon>Cyclobacteriaceae</taxon>
        <taxon>Belliella</taxon>
    </lineage>
</organism>